<dbReference type="GO" id="GO:0005840">
    <property type="term" value="C:ribosome"/>
    <property type="evidence" value="ECO:0007669"/>
    <property type="project" value="UniProtKB-KW"/>
</dbReference>
<evidence type="ECO:0000313" key="9">
    <source>
        <dbReference type="EMBL" id="KAL3265828.1"/>
    </source>
</evidence>
<keyword evidence="3" id="KW-0689">Ribosomal protein</keyword>
<dbReference type="PANTHER" id="PTHR13334">
    <property type="entry name" value="MITOCHONDRIAL 28S RIBOSOMAL PROTEIN S10"/>
    <property type="match status" value="1"/>
</dbReference>
<comment type="caution">
    <text evidence="9">The sequence shown here is derived from an EMBL/GenBank/DDBJ whole genome shotgun (WGS) entry which is preliminary data.</text>
</comment>
<keyword evidence="4" id="KW-0496">Mitochondrion</keyword>
<evidence type="ECO:0000256" key="2">
    <source>
        <dbReference type="ARBA" id="ARBA00007102"/>
    </source>
</evidence>
<protein>
    <recommendedName>
        <fullName evidence="6">Small ribosomal subunit protein uS10m</fullName>
    </recommendedName>
    <alternativeName>
        <fullName evidence="7">28S ribosomal protein S10, mitochondrial</fullName>
    </alternativeName>
</protein>
<evidence type="ECO:0000256" key="6">
    <source>
        <dbReference type="ARBA" id="ARBA00035261"/>
    </source>
</evidence>
<dbReference type="InterPro" id="IPR027486">
    <property type="entry name" value="Ribosomal_uS10_dom"/>
</dbReference>
<evidence type="ECO:0000256" key="7">
    <source>
        <dbReference type="ARBA" id="ARBA00035544"/>
    </source>
</evidence>
<dbReference type="GO" id="GO:1990904">
    <property type="term" value="C:ribonucleoprotein complex"/>
    <property type="evidence" value="ECO:0007669"/>
    <property type="project" value="UniProtKB-KW"/>
</dbReference>
<reference evidence="9 10" key="1">
    <citation type="journal article" date="2021" name="BMC Biol.">
        <title>Horizontally acquired antibacterial genes associated with adaptive radiation of ladybird beetles.</title>
        <authorList>
            <person name="Li H.S."/>
            <person name="Tang X.F."/>
            <person name="Huang Y.H."/>
            <person name="Xu Z.Y."/>
            <person name="Chen M.L."/>
            <person name="Du X.Y."/>
            <person name="Qiu B.Y."/>
            <person name="Chen P.T."/>
            <person name="Zhang W."/>
            <person name="Slipinski A."/>
            <person name="Escalona H.E."/>
            <person name="Waterhouse R.M."/>
            <person name="Zwick A."/>
            <person name="Pang H."/>
        </authorList>
    </citation>
    <scope>NUCLEOTIDE SEQUENCE [LARGE SCALE GENOMIC DNA]</scope>
    <source>
        <strain evidence="9">SYSU2018</strain>
    </source>
</reference>
<comment type="similarity">
    <text evidence="2">Belongs to the universal ribosomal protein uS10 family.</text>
</comment>
<dbReference type="Pfam" id="PF00338">
    <property type="entry name" value="Ribosomal_S10"/>
    <property type="match status" value="1"/>
</dbReference>
<name>A0ABD2MHI1_9CUCU</name>
<gene>
    <name evidence="9" type="ORF">HHI36_010024</name>
</gene>
<organism evidence="9 10">
    <name type="scientific">Cryptolaemus montrouzieri</name>
    <dbReference type="NCBI Taxonomy" id="559131"/>
    <lineage>
        <taxon>Eukaryota</taxon>
        <taxon>Metazoa</taxon>
        <taxon>Ecdysozoa</taxon>
        <taxon>Arthropoda</taxon>
        <taxon>Hexapoda</taxon>
        <taxon>Insecta</taxon>
        <taxon>Pterygota</taxon>
        <taxon>Neoptera</taxon>
        <taxon>Endopterygota</taxon>
        <taxon>Coleoptera</taxon>
        <taxon>Polyphaga</taxon>
        <taxon>Cucujiformia</taxon>
        <taxon>Coccinelloidea</taxon>
        <taxon>Coccinellidae</taxon>
        <taxon>Scymninae</taxon>
        <taxon>Scymnini</taxon>
        <taxon>Cryptolaemus</taxon>
    </lineage>
</organism>
<dbReference type="AlphaFoldDB" id="A0ABD2MHI1"/>
<dbReference type="PANTHER" id="PTHR13334:SF4">
    <property type="entry name" value="SMALL RIBOSOMAL SUBUNIT PROTEIN US10M"/>
    <property type="match status" value="1"/>
</dbReference>
<evidence type="ECO:0000256" key="1">
    <source>
        <dbReference type="ARBA" id="ARBA00004173"/>
    </source>
</evidence>
<evidence type="ECO:0000256" key="3">
    <source>
        <dbReference type="ARBA" id="ARBA00022980"/>
    </source>
</evidence>
<feature type="domain" description="Small ribosomal subunit protein uS10" evidence="8">
    <location>
        <begin position="43"/>
        <end position="140"/>
    </location>
</feature>
<comment type="subcellular location">
    <subcellularLocation>
        <location evidence="1">Mitochondrion</location>
    </subcellularLocation>
</comment>
<dbReference type="SUPFAM" id="SSF54999">
    <property type="entry name" value="Ribosomal protein S10"/>
    <property type="match status" value="1"/>
</dbReference>
<proteinExistence type="inferred from homology"/>
<dbReference type="Proteomes" id="UP001516400">
    <property type="component" value="Unassembled WGS sequence"/>
</dbReference>
<evidence type="ECO:0000256" key="5">
    <source>
        <dbReference type="ARBA" id="ARBA00023274"/>
    </source>
</evidence>
<dbReference type="InterPro" id="IPR036838">
    <property type="entry name" value="Ribosomal_uS10_dom_sf"/>
</dbReference>
<dbReference type="InterPro" id="IPR040055">
    <property type="entry name" value="Ribosomal_uS10m"/>
</dbReference>
<sequence length="169" mass="19554">MFRLNNTSMFRSFFRAPLSTATEAIKSVEAAAVELDKLYKTVQIELRGNDPAVLTSFVKFATTAGNYLNVQSHSWHLRKPTHTRFTVLKSVHIYKKHRVQYEFRTYYSFISYKHLTESTASTLLEYIERNLPEGVALKATSVELQQLPEYLLEQDPEQFTDDSNKVSHV</sequence>
<evidence type="ECO:0000256" key="4">
    <source>
        <dbReference type="ARBA" id="ARBA00023128"/>
    </source>
</evidence>
<evidence type="ECO:0000259" key="8">
    <source>
        <dbReference type="SMART" id="SM01403"/>
    </source>
</evidence>
<keyword evidence="5" id="KW-0687">Ribonucleoprotein</keyword>
<accession>A0ABD2MHI1</accession>
<evidence type="ECO:0000313" key="10">
    <source>
        <dbReference type="Proteomes" id="UP001516400"/>
    </source>
</evidence>
<dbReference type="Gene3D" id="3.30.70.600">
    <property type="entry name" value="Ribosomal protein S10 domain"/>
    <property type="match status" value="1"/>
</dbReference>
<dbReference type="EMBL" id="JABFTP020000001">
    <property type="protein sequence ID" value="KAL3265828.1"/>
    <property type="molecule type" value="Genomic_DNA"/>
</dbReference>
<keyword evidence="10" id="KW-1185">Reference proteome</keyword>
<dbReference type="SMART" id="SM01403">
    <property type="entry name" value="Ribosomal_S10"/>
    <property type="match status" value="1"/>
</dbReference>
<dbReference type="GO" id="GO:0005739">
    <property type="term" value="C:mitochondrion"/>
    <property type="evidence" value="ECO:0007669"/>
    <property type="project" value="UniProtKB-SubCell"/>
</dbReference>